<proteinExistence type="predicted"/>
<sequence length="342" mass="38171">MANACHQGHVDVVKLLVQHFGLPVVHFPDVINEAIENDQLSVAEMLHRMGGACAPSDIALEAAESKGCCDVVSYVHENCNMVWTTSVMDNAAIHGHWDLVRFLRDHRIEDSCTTEAIDMAAPMDIWKSCNAYTRLGPKDTPPLRYSWQRTIVIWKSDHAADKGHLVFVQFLHYYSRMDGCMTRAMDVAAMHGHLKVVQFLHHHRDESCTTRALDNAASCTVGAMDKAVSRTRPTRSYSFLARPSTRRVYDHALDDAASRGNLDMVRFLHGHRTEGWTTQAMDAMAARGGHLEIVRFLCETPPDESGSLKAFVETMDAVAGNGHLEMLGCCIWKDKPRALVSD</sequence>
<dbReference type="STRING" id="112090.W4H783"/>
<gene>
    <name evidence="1" type="ORF">H257_02130</name>
</gene>
<organism evidence="1">
    <name type="scientific">Aphanomyces astaci</name>
    <name type="common">Crayfish plague agent</name>
    <dbReference type="NCBI Taxonomy" id="112090"/>
    <lineage>
        <taxon>Eukaryota</taxon>
        <taxon>Sar</taxon>
        <taxon>Stramenopiles</taxon>
        <taxon>Oomycota</taxon>
        <taxon>Saprolegniomycetes</taxon>
        <taxon>Saprolegniales</taxon>
        <taxon>Verrucalvaceae</taxon>
        <taxon>Aphanomyces</taxon>
    </lineage>
</organism>
<dbReference type="InterPro" id="IPR036770">
    <property type="entry name" value="Ankyrin_rpt-contain_sf"/>
</dbReference>
<dbReference type="InterPro" id="IPR002110">
    <property type="entry name" value="Ankyrin_rpt"/>
</dbReference>
<dbReference type="AlphaFoldDB" id="W4H783"/>
<dbReference type="PANTHER" id="PTHR46586:SF3">
    <property type="entry name" value="ANKYRIN REPEAT-CONTAINING PROTEIN"/>
    <property type="match status" value="1"/>
</dbReference>
<evidence type="ECO:0000313" key="1">
    <source>
        <dbReference type="EMBL" id="ETV87144.1"/>
    </source>
</evidence>
<dbReference type="Pfam" id="PF13637">
    <property type="entry name" value="Ank_4"/>
    <property type="match status" value="1"/>
</dbReference>
<dbReference type="RefSeq" id="XP_009823943.1">
    <property type="nucleotide sequence ID" value="XM_009825641.1"/>
</dbReference>
<dbReference type="EMBL" id="KI913116">
    <property type="protein sequence ID" value="ETV87144.1"/>
    <property type="molecule type" value="Genomic_DNA"/>
</dbReference>
<accession>W4H783</accession>
<dbReference type="InterPro" id="IPR052050">
    <property type="entry name" value="SecEffector_AnkRepeat"/>
</dbReference>
<dbReference type="SUPFAM" id="SSF48403">
    <property type="entry name" value="Ankyrin repeat"/>
    <property type="match status" value="1"/>
</dbReference>
<dbReference type="VEuPathDB" id="FungiDB:H257_02130"/>
<dbReference type="GeneID" id="20804126"/>
<reference evidence="1" key="1">
    <citation type="submission" date="2013-12" db="EMBL/GenBank/DDBJ databases">
        <title>The Genome Sequence of Aphanomyces astaci APO3.</title>
        <authorList>
            <consortium name="The Broad Institute Genomics Platform"/>
            <person name="Russ C."/>
            <person name="Tyler B."/>
            <person name="van West P."/>
            <person name="Dieguez-Uribeondo J."/>
            <person name="Young S.K."/>
            <person name="Zeng Q."/>
            <person name="Gargeya S."/>
            <person name="Fitzgerald M."/>
            <person name="Abouelleil A."/>
            <person name="Alvarado L."/>
            <person name="Chapman S.B."/>
            <person name="Gainer-Dewar J."/>
            <person name="Goldberg J."/>
            <person name="Griggs A."/>
            <person name="Gujja S."/>
            <person name="Hansen M."/>
            <person name="Howarth C."/>
            <person name="Imamovic A."/>
            <person name="Ireland A."/>
            <person name="Larimer J."/>
            <person name="McCowan C."/>
            <person name="Murphy C."/>
            <person name="Pearson M."/>
            <person name="Poon T.W."/>
            <person name="Priest M."/>
            <person name="Roberts A."/>
            <person name="Saif S."/>
            <person name="Shea T."/>
            <person name="Sykes S."/>
            <person name="Wortman J."/>
            <person name="Nusbaum C."/>
            <person name="Birren B."/>
        </authorList>
    </citation>
    <scope>NUCLEOTIDE SEQUENCE [LARGE SCALE GENOMIC DNA]</scope>
    <source>
        <strain evidence="1">APO3</strain>
    </source>
</reference>
<dbReference type="Gene3D" id="1.25.40.20">
    <property type="entry name" value="Ankyrin repeat-containing domain"/>
    <property type="match status" value="3"/>
</dbReference>
<name>W4H783_APHAT</name>
<dbReference type="PANTHER" id="PTHR46586">
    <property type="entry name" value="ANKYRIN REPEAT-CONTAINING PROTEIN"/>
    <property type="match status" value="1"/>
</dbReference>
<protein>
    <submittedName>
        <fullName evidence="1">Uncharacterized protein</fullName>
    </submittedName>
</protein>